<evidence type="ECO:0000256" key="9">
    <source>
        <dbReference type="ARBA" id="ARBA00047957"/>
    </source>
</evidence>
<evidence type="ECO:0000256" key="1">
    <source>
        <dbReference type="ARBA" id="ARBA00002778"/>
    </source>
</evidence>
<evidence type="ECO:0000256" key="7">
    <source>
        <dbReference type="ARBA" id="ARBA00022691"/>
    </source>
</evidence>
<evidence type="ECO:0000256" key="11">
    <source>
        <dbReference type="RuleBase" id="RU368004"/>
    </source>
</evidence>
<evidence type="ECO:0000313" key="13">
    <source>
        <dbReference type="EMBL" id="GFU09590.1"/>
    </source>
</evidence>
<evidence type="ECO:0000259" key="12">
    <source>
        <dbReference type="PROSITE" id="PS50103"/>
    </source>
</evidence>
<dbReference type="Pfam" id="PF07757">
    <property type="entry name" value="AdoMet_MTase"/>
    <property type="match status" value="1"/>
</dbReference>
<comment type="similarity">
    <text evidence="3 11">Belongs to the TRM44 family.</text>
</comment>
<dbReference type="PROSITE" id="PS50103">
    <property type="entry name" value="ZF_C3H1"/>
    <property type="match status" value="1"/>
</dbReference>
<evidence type="ECO:0000256" key="5">
    <source>
        <dbReference type="ARBA" id="ARBA00022603"/>
    </source>
</evidence>
<dbReference type="GO" id="GO:0005737">
    <property type="term" value="C:cytoplasm"/>
    <property type="evidence" value="ECO:0007669"/>
    <property type="project" value="UniProtKB-SubCell"/>
</dbReference>
<keyword evidence="4 11" id="KW-0963">Cytoplasm</keyword>
<dbReference type="Proteomes" id="UP000887013">
    <property type="component" value="Unassembled WGS sequence"/>
</dbReference>
<evidence type="ECO:0000256" key="4">
    <source>
        <dbReference type="ARBA" id="ARBA00022490"/>
    </source>
</evidence>
<protein>
    <recommendedName>
        <fullName evidence="11">tRNA (uracil-O(2)-)-methyltransferase</fullName>
        <ecNumber evidence="11">2.1.1.211</ecNumber>
    </recommendedName>
</protein>
<organism evidence="13 14">
    <name type="scientific">Nephila pilipes</name>
    <name type="common">Giant wood spider</name>
    <name type="synonym">Nephila maculata</name>
    <dbReference type="NCBI Taxonomy" id="299642"/>
    <lineage>
        <taxon>Eukaryota</taxon>
        <taxon>Metazoa</taxon>
        <taxon>Ecdysozoa</taxon>
        <taxon>Arthropoda</taxon>
        <taxon>Chelicerata</taxon>
        <taxon>Arachnida</taxon>
        <taxon>Araneae</taxon>
        <taxon>Araneomorphae</taxon>
        <taxon>Entelegynae</taxon>
        <taxon>Araneoidea</taxon>
        <taxon>Nephilidae</taxon>
        <taxon>Nephila</taxon>
    </lineage>
</organism>
<keyword evidence="8 11" id="KW-0819">tRNA processing</keyword>
<keyword evidence="6 11" id="KW-0808">Transferase</keyword>
<reference evidence="13" key="1">
    <citation type="submission" date="2020-08" db="EMBL/GenBank/DDBJ databases">
        <title>Multicomponent nature underlies the extraordinary mechanical properties of spider dragline silk.</title>
        <authorList>
            <person name="Kono N."/>
            <person name="Nakamura H."/>
            <person name="Mori M."/>
            <person name="Yoshida Y."/>
            <person name="Ohtoshi R."/>
            <person name="Malay A.D."/>
            <person name="Moran D.A.P."/>
            <person name="Tomita M."/>
            <person name="Numata K."/>
            <person name="Arakawa K."/>
        </authorList>
    </citation>
    <scope>NUCLEOTIDE SEQUENCE</scope>
</reference>
<evidence type="ECO:0000256" key="3">
    <source>
        <dbReference type="ARBA" id="ARBA00009056"/>
    </source>
</evidence>
<keyword evidence="5 11" id="KW-0489">Methyltransferase</keyword>
<dbReference type="InterPro" id="IPR029063">
    <property type="entry name" value="SAM-dependent_MTases_sf"/>
</dbReference>
<name>A0A8X6Q743_NEPPI</name>
<proteinExistence type="inferred from homology"/>
<dbReference type="PANTHER" id="PTHR21210">
    <property type="entry name" value="TRNA (URACIL-O(2)-)-METHYLTRANSFERASE-RELATED"/>
    <property type="match status" value="1"/>
</dbReference>
<dbReference type="SUPFAM" id="SSF53335">
    <property type="entry name" value="S-adenosyl-L-methionine-dependent methyltransferases"/>
    <property type="match status" value="1"/>
</dbReference>
<sequence>MARKGWKLLHEDSTPVESPTSFCSGVKVHVERPHLTNSKLLTAETIKVWTNVEISNDFLNFILRKDFTEKSINDRLISKGYDNKVQEKMECDCIEDLSQQFSKKLETGENRNLLIFRKLCPKVFKVFQEVSEVVIFNFTENSCSFYPMKFDVRKSPITPAFPYRLKWIENKIILETWRPYRENKRNVESMKWLETKVLPKVCKWCQVIPKYPTVPSIKLVAARRYSENLYNLKSKYAKKFIEIWPQYSNTDPIKYVYEDISIAAYLMTIWEQESRKQNLKRKQTFVDLGCGNGFLDHILSSEGYKGIGMDLKKRKIWDTYGPETNLVETVIEPNGKQLYPEYDWIIGNHADELTPWIPVIAARSSYNMKVFLLPCCFYTFDGKYCRSHHRDSQYQSYLNFLESLCSNMGFEVQVDKLRIPSTKRTCLICSSRNYKAEDESEMDKKRSAFINSNLKKPEEIVPSNNKEYFSISTWNGSEATNEKSSSSWISNFTPREAVAKVRNCSKLDKEFITEILIKIVNILLSKNTNNVVVQKNEETLVWNKGGSLLLSELPCVIGKEKLKCMKAQNGGIQTFLRNHSYVFEVKNSVVQLKVPSPSPKPSDDAQPVRKSYKSKNCFFHFHHPQGCPLVDSDCSFSHEDLKR</sequence>
<keyword evidence="7 11" id="KW-0949">S-adenosyl-L-methionine</keyword>
<comment type="function">
    <text evidence="1">Probable adenosyl-L-methionine (AdoMet)-dependent tRNA (uracil-O(2)-)-methyltransferase.</text>
</comment>
<evidence type="ECO:0000256" key="8">
    <source>
        <dbReference type="ARBA" id="ARBA00022694"/>
    </source>
</evidence>
<evidence type="ECO:0000256" key="10">
    <source>
        <dbReference type="PROSITE-ProRule" id="PRU00723"/>
    </source>
</evidence>
<comment type="function">
    <text evidence="11">Adenosyl-L-methionine (AdoMet)-dependent tRNA (uracil-O(2)-)-methyltransferase.</text>
</comment>
<feature type="domain" description="C3H1-type" evidence="12">
    <location>
        <begin position="611"/>
        <end position="641"/>
    </location>
</feature>
<dbReference type="OrthoDB" id="10047021at2759"/>
<keyword evidence="10" id="KW-0479">Metal-binding</keyword>
<evidence type="ECO:0000256" key="2">
    <source>
        <dbReference type="ARBA" id="ARBA00004496"/>
    </source>
</evidence>
<dbReference type="GO" id="GO:0008270">
    <property type="term" value="F:zinc ion binding"/>
    <property type="evidence" value="ECO:0007669"/>
    <property type="project" value="UniProtKB-KW"/>
</dbReference>
<dbReference type="AlphaFoldDB" id="A0A8X6Q743"/>
<keyword evidence="14" id="KW-1185">Reference proteome</keyword>
<dbReference type="EC" id="2.1.1.211" evidence="11"/>
<accession>A0A8X6Q743</accession>
<dbReference type="PANTHER" id="PTHR21210:SF0">
    <property type="entry name" value="TRNA (URACIL-O(2)-)-METHYLTRANSFERASE-RELATED"/>
    <property type="match status" value="1"/>
</dbReference>
<dbReference type="EMBL" id="BMAW01078100">
    <property type="protein sequence ID" value="GFU09590.1"/>
    <property type="molecule type" value="Genomic_DNA"/>
</dbReference>
<feature type="zinc finger region" description="C3H1-type" evidence="10">
    <location>
        <begin position="611"/>
        <end position="641"/>
    </location>
</feature>
<dbReference type="GO" id="GO:0030488">
    <property type="term" value="P:tRNA methylation"/>
    <property type="evidence" value="ECO:0007669"/>
    <property type="project" value="UniProtKB-UniRule"/>
</dbReference>
<evidence type="ECO:0000313" key="14">
    <source>
        <dbReference type="Proteomes" id="UP000887013"/>
    </source>
</evidence>
<keyword evidence="10" id="KW-0862">Zinc</keyword>
<comment type="catalytic activity">
    <reaction evidence="9 11">
        <text>uridine(44) in tRNA(Ser) + S-adenosyl-L-methionine = 2'-O-methyluridine(44) in tRNA(Ser) + S-adenosyl-L-homocysteine + H(+)</text>
        <dbReference type="Rhea" id="RHEA:43100"/>
        <dbReference type="Rhea" id="RHEA-COMP:10339"/>
        <dbReference type="Rhea" id="RHEA-COMP:10340"/>
        <dbReference type="ChEBI" id="CHEBI:15378"/>
        <dbReference type="ChEBI" id="CHEBI:57856"/>
        <dbReference type="ChEBI" id="CHEBI:59789"/>
        <dbReference type="ChEBI" id="CHEBI:65315"/>
        <dbReference type="ChEBI" id="CHEBI:74478"/>
        <dbReference type="EC" id="2.1.1.211"/>
    </reaction>
</comment>
<keyword evidence="10" id="KW-0863">Zinc-finger</keyword>
<evidence type="ECO:0000256" key="6">
    <source>
        <dbReference type="ARBA" id="ARBA00022679"/>
    </source>
</evidence>
<comment type="subcellular location">
    <subcellularLocation>
        <location evidence="2 11">Cytoplasm</location>
    </subcellularLocation>
</comment>
<dbReference type="InterPro" id="IPR000571">
    <property type="entry name" value="Znf_CCCH"/>
</dbReference>
<comment type="caution">
    <text evidence="13">The sequence shown here is derived from an EMBL/GenBank/DDBJ whole genome shotgun (WGS) entry which is preliminary data.</text>
</comment>
<dbReference type="InterPro" id="IPR011671">
    <property type="entry name" value="tRNA_uracil_MeTrfase"/>
</dbReference>
<gene>
    <name evidence="13" type="primary">trmt44</name>
    <name evidence="13" type="ORF">NPIL_402651</name>
</gene>
<dbReference type="GO" id="GO:0141101">
    <property type="term" value="F:tRNA(Ser) (uridine(44)-2'-O-)-methyltransferase activity"/>
    <property type="evidence" value="ECO:0007669"/>
    <property type="project" value="UniProtKB-EC"/>
</dbReference>